<dbReference type="STRING" id="45286.A0A120K0N5"/>
<sequence length="617" mass="69489">MASSPKSLVHESIEKVDEHEWASTVSEGKVSEPPYVKESFKSKCRCLFQHIKHLDVKGIISFLEVKQHHGSSKGEAQSVLESFLYNDDLAPVEAARRTWTWKQFVYFWISGAFNVNTWQISALGLQYGLNWWQTWILTWFGYTIVAVFLVMASRVGNIYHLSFPISCRIAFGTYFSIWIVLNRVIMACVWYAVLGWLGGKCIQLILMSLFGTDLPLRLGDHIPANTLNDFEFLCFILFWIFSLPFLWMPPHSLRYIFAVKAAVTPFAAFTFVIWAIVKSKGKFEWGALSVADESKKLSTAWAVIRTLIIPLGNFSTLLLNAPDFARFSKNPISATYSQLISLPVVFSTISLLGILVVSSTYTIYGVNEWDPLVTLGRFLKGYSSGDRAGVFLIATVFCFDQLGANLANNAIPAGTDMTALFPKFINIRRGSYFCAFLSLVICPWNLMSSSAKFTNALSAYAVFLSSISGVIAADYYIVRKGYVNLLHCYTNKADSYYMYNKFGTNWRAVVAYVVGIIPNFAGFLGDLGVGISVSVAAMRIYYMNYFIGFFVSGLVYIILVYFFPVSGVPEGKLLSLKPWSEKWVEVEEFAKERAAYEKDEEYVVEAFTSGSKVRQEC</sequence>
<evidence type="ECO:0000256" key="3">
    <source>
        <dbReference type="ARBA" id="ARBA00022692"/>
    </source>
</evidence>
<feature type="transmembrane region" description="Helical" evidence="6">
    <location>
        <begin position="430"/>
        <end position="447"/>
    </location>
</feature>
<feature type="transmembrane region" description="Helical" evidence="6">
    <location>
        <begin position="134"/>
        <end position="152"/>
    </location>
</feature>
<dbReference type="InterPro" id="IPR045225">
    <property type="entry name" value="Uracil/uridine/allantoin_perm"/>
</dbReference>
<dbReference type="GO" id="GO:0015205">
    <property type="term" value="F:nucleobase transmembrane transporter activity"/>
    <property type="evidence" value="ECO:0007669"/>
    <property type="project" value="TreeGrafter"/>
</dbReference>
<protein>
    <submittedName>
        <fullName evidence="7">HBL377Cp</fullName>
    </submittedName>
</protein>
<feature type="transmembrane region" description="Helical" evidence="6">
    <location>
        <begin position="459"/>
        <end position="477"/>
    </location>
</feature>
<evidence type="ECO:0000256" key="4">
    <source>
        <dbReference type="ARBA" id="ARBA00022989"/>
    </source>
</evidence>
<dbReference type="Proteomes" id="UP000243052">
    <property type="component" value="Chromosome ii"/>
</dbReference>
<organism evidence="7 8">
    <name type="scientific">Eremothecium sinecaudum</name>
    <dbReference type="NCBI Taxonomy" id="45286"/>
    <lineage>
        <taxon>Eukaryota</taxon>
        <taxon>Fungi</taxon>
        <taxon>Dikarya</taxon>
        <taxon>Ascomycota</taxon>
        <taxon>Saccharomycotina</taxon>
        <taxon>Saccharomycetes</taxon>
        <taxon>Saccharomycetales</taxon>
        <taxon>Saccharomycetaceae</taxon>
        <taxon>Eremothecium</taxon>
    </lineage>
</organism>
<dbReference type="Gene3D" id="1.10.4160.10">
    <property type="entry name" value="Hydantoin permease"/>
    <property type="match status" value="1"/>
</dbReference>
<name>A0A120K0N5_9SACH</name>
<accession>A0A120K0N5</accession>
<dbReference type="CDD" id="cd11482">
    <property type="entry name" value="SLC-NCS1sbd_NRT1-like"/>
    <property type="match status" value="1"/>
</dbReference>
<feature type="transmembrane region" description="Helical" evidence="6">
    <location>
        <begin position="509"/>
        <end position="529"/>
    </location>
</feature>
<dbReference type="Pfam" id="PF02133">
    <property type="entry name" value="Transp_cyt_pur"/>
    <property type="match status" value="1"/>
</dbReference>
<dbReference type="PANTHER" id="PTHR30618">
    <property type="entry name" value="NCS1 FAMILY PURINE/PYRIMIDINE TRANSPORTER"/>
    <property type="match status" value="1"/>
</dbReference>
<feature type="transmembrane region" description="Helical" evidence="6">
    <location>
        <begin position="188"/>
        <end position="210"/>
    </location>
</feature>
<dbReference type="GO" id="GO:0005886">
    <property type="term" value="C:plasma membrane"/>
    <property type="evidence" value="ECO:0007669"/>
    <property type="project" value="TreeGrafter"/>
</dbReference>
<feature type="transmembrane region" description="Helical" evidence="6">
    <location>
        <begin position="541"/>
        <end position="563"/>
    </location>
</feature>
<proteinExistence type="inferred from homology"/>
<feature type="transmembrane region" description="Helical" evidence="6">
    <location>
        <begin position="339"/>
        <end position="364"/>
    </location>
</feature>
<gene>
    <name evidence="7" type="ORF">AW171_hschr228</name>
</gene>
<feature type="transmembrane region" description="Helical" evidence="6">
    <location>
        <begin position="255"/>
        <end position="277"/>
    </location>
</feature>
<keyword evidence="3 6" id="KW-0812">Transmembrane</keyword>
<evidence type="ECO:0000256" key="6">
    <source>
        <dbReference type="SAM" id="Phobius"/>
    </source>
</evidence>
<dbReference type="FunFam" id="1.10.4160.10:FF:000001">
    <property type="entry name" value="Uracil permease, putative"/>
    <property type="match status" value="1"/>
</dbReference>
<reference evidence="7 8" key="1">
    <citation type="submission" date="2016-01" db="EMBL/GenBank/DDBJ databases">
        <title>Genome sequence of the yeast Holleya sinecauda.</title>
        <authorList>
            <person name="Dietrich F.S."/>
        </authorList>
    </citation>
    <scope>NUCLEOTIDE SEQUENCE [LARGE SCALE GENOMIC DNA]</scope>
    <source>
        <strain evidence="7 8">ATCC 58844</strain>
    </source>
</reference>
<evidence type="ECO:0000256" key="1">
    <source>
        <dbReference type="ARBA" id="ARBA00004141"/>
    </source>
</evidence>
<feature type="transmembrane region" description="Helical" evidence="6">
    <location>
        <begin position="297"/>
        <end position="319"/>
    </location>
</feature>
<dbReference type="EMBL" id="CP014242">
    <property type="protein sequence ID" value="AMD18525.1"/>
    <property type="molecule type" value="Genomic_DNA"/>
</dbReference>
<keyword evidence="5 6" id="KW-0472">Membrane</keyword>
<evidence type="ECO:0000313" key="8">
    <source>
        <dbReference type="Proteomes" id="UP000243052"/>
    </source>
</evidence>
<dbReference type="InterPro" id="IPR012681">
    <property type="entry name" value="NCS1"/>
</dbReference>
<dbReference type="AlphaFoldDB" id="A0A120K0N5"/>
<comment type="similarity">
    <text evidence="2">Belongs to the purine-cytosine permease (2.A.39) family.</text>
</comment>
<evidence type="ECO:0000256" key="5">
    <source>
        <dbReference type="ARBA" id="ARBA00023136"/>
    </source>
</evidence>
<comment type="subcellular location">
    <subcellularLocation>
        <location evidence="1">Membrane</location>
        <topology evidence="1">Multi-pass membrane protein</topology>
    </subcellularLocation>
</comment>
<dbReference type="RefSeq" id="XP_017985521.1">
    <property type="nucleotide sequence ID" value="XM_018130383.1"/>
</dbReference>
<feature type="transmembrane region" description="Helical" evidence="6">
    <location>
        <begin position="230"/>
        <end position="248"/>
    </location>
</feature>
<dbReference type="NCBIfam" id="TIGR00800">
    <property type="entry name" value="ncs1"/>
    <property type="match status" value="1"/>
</dbReference>
<dbReference type="GeneID" id="28721926"/>
<evidence type="ECO:0000313" key="7">
    <source>
        <dbReference type="EMBL" id="AMD18525.1"/>
    </source>
</evidence>
<keyword evidence="8" id="KW-1185">Reference proteome</keyword>
<evidence type="ECO:0000256" key="2">
    <source>
        <dbReference type="ARBA" id="ARBA00008974"/>
    </source>
</evidence>
<dbReference type="InterPro" id="IPR001248">
    <property type="entry name" value="Pur-cyt_permease"/>
</dbReference>
<dbReference type="OrthoDB" id="2018619at2759"/>
<dbReference type="PANTHER" id="PTHR30618:SF5">
    <property type="entry name" value="URIDINE PERMEASE"/>
    <property type="match status" value="1"/>
</dbReference>
<keyword evidence="4 6" id="KW-1133">Transmembrane helix</keyword>